<evidence type="ECO:0000256" key="1">
    <source>
        <dbReference type="SAM" id="Coils"/>
    </source>
</evidence>
<feature type="non-terminal residue" evidence="3">
    <location>
        <position position="232"/>
    </location>
</feature>
<organism evidence="3 4">
    <name type="scientific">Sphaeroforma arctica JP610</name>
    <dbReference type="NCBI Taxonomy" id="667725"/>
    <lineage>
        <taxon>Eukaryota</taxon>
        <taxon>Ichthyosporea</taxon>
        <taxon>Ichthyophonida</taxon>
        <taxon>Sphaeroforma</taxon>
    </lineage>
</organism>
<feature type="coiled-coil region" evidence="1">
    <location>
        <begin position="201"/>
        <end position="228"/>
    </location>
</feature>
<protein>
    <submittedName>
        <fullName evidence="3">Uncharacterized protein</fullName>
    </submittedName>
</protein>
<gene>
    <name evidence="3" type="ORF">SARC_02057</name>
</gene>
<evidence type="ECO:0000256" key="2">
    <source>
        <dbReference type="SAM" id="MobiDB-lite"/>
    </source>
</evidence>
<keyword evidence="4" id="KW-1185">Reference proteome</keyword>
<feature type="region of interest" description="Disordered" evidence="2">
    <location>
        <begin position="105"/>
        <end position="141"/>
    </location>
</feature>
<accession>A0A0L0GBX3</accession>
<proteinExistence type="predicted"/>
<name>A0A0L0GBX3_9EUKA</name>
<sequence>MCGSAKSKKEDRKLLIIRSEWHKFANSLLQEEPRANVEDNGLEVEMLPVDQNILHRLRSRENKRAANEQALQKRINDLEIELCHAQDSGIDGDFHTLVNDDSAGFDSDGVLDRSERDVSKAERCDAASTAHDTESTANNSACTELEQARANLSTEQQSNAEKEDRIICLSAALEKTVAELRIARSDLIVASTACDAASAARDSARTELEQAYANLSAEQQSNAEKEDRINYI</sequence>
<keyword evidence="1" id="KW-0175">Coiled coil</keyword>
<feature type="compositionally biased region" description="Basic and acidic residues" evidence="2">
    <location>
        <begin position="110"/>
        <end position="125"/>
    </location>
</feature>
<dbReference type="RefSeq" id="XP_014159655.1">
    <property type="nucleotide sequence ID" value="XM_014304180.1"/>
</dbReference>
<dbReference type="Proteomes" id="UP000054560">
    <property type="component" value="Unassembled WGS sequence"/>
</dbReference>
<reference evidence="3 4" key="1">
    <citation type="submission" date="2011-02" db="EMBL/GenBank/DDBJ databases">
        <title>The Genome Sequence of Sphaeroforma arctica JP610.</title>
        <authorList>
            <consortium name="The Broad Institute Genome Sequencing Platform"/>
            <person name="Russ C."/>
            <person name="Cuomo C."/>
            <person name="Young S.K."/>
            <person name="Zeng Q."/>
            <person name="Gargeya S."/>
            <person name="Alvarado L."/>
            <person name="Berlin A."/>
            <person name="Chapman S.B."/>
            <person name="Chen Z."/>
            <person name="Freedman E."/>
            <person name="Gellesch M."/>
            <person name="Goldberg J."/>
            <person name="Griggs A."/>
            <person name="Gujja S."/>
            <person name="Heilman E."/>
            <person name="Heiman D."/>
            <person name="Howarth C."/>
            <person name="Mehta T."/>
            <person name="Neiman D."/>
            <person name="Pearson M."/>
            <person name="Roberts A."/>
            <person name="Saif S."/>
            <person name="Shea T."/>
            <person name="Shenoy N."/>
            <person name="Sisk P."/>
            <person name="Stolte C."/>
            <person name="Sykes S."/>
            <person name="White J."/>
            <person name="Yandava C."/>
            <person name="Burger G."/>
            <person name="Gray M.W."/>
            <person name="Holland P.W.H."/>
            <person name="King N."/>
            <person name="Lang F.B.F."/>
            <person name="Roger A.J."/>
            <person name="Ruiz-Trillo I."/>
            <person name="Haas B."/>
            <person name="Nusbaum C."/>
            <person name="Birren B."/>
        </authorList>
    </citation>
    <scope>NUCLEOTIDE SEQUENCE [LARGE SCALE GENOMIC DNA]</scope>
    <source>
        <strain evidence="3 4">JP610</strain>
    </source>
</reference>
<dbReference type="GeneID" id="25902561"/>
<dbReference type="AlphaFoldDB" id="A0A0L0GBX3"/>
<evidence type="ECO:0000313" key="4">
    <source>
        <dbReference type="Proteomes" id="UP000054560"/>
    </source>
</evidence>
<evidence type="ECO:0000313" key="3">
    <source>
        <dbReference type="EMBL" id="KNC85753.1"/>
    </source>
</evidence>
<dbReference type="EMBL" id="KQ241685">
    <property type="protein sequence ID" value="KNC85753.1"/>
    <property type="molecule type" value="Genomic_DNA"/>
</dbReference>